<protein>
    <submittedName>
        <fullName evidence="1">Uncharacterized protein</fullName>
    </submittedName>
</protein>
<evidence type="ECO:0000313" key="2">
    <source>
        <dbReference type="Proteomes" id="UP000237000"/>
    </source>
</evidence>
<gene>
    <name evidence="1" type="ORF">TorRG33x02_098920</name>
</gene>
<name>A0A2P5F9G3_TREOI</name>
<proteinExistence type="predicted"/>
<dbReference type="AlphaFoldDB" id="A0A2P5F9G3"/>
<dbReference type="OrthoDB" id="10540521at2759"/>
<reference evidence="2" key="1">
    <citation type="submission" date="2016-06" db="EMBL/GenBank/DDBJ databases">
        <title>Parallel loss of symbiosis genes in relatives of nitrogen-fixing non-legume Parasponia.</title>
        <authorList>
            <person name="Van Velzen R."/>
            <person name="Holmer R."/>
            <person name="Bu F."/>
            <person name="Rutten L."/>
            <person name="Van Zeijl A."/>
            <person name="Liu W."/>
            <person name="Santuari L."/>
            <person name="Cao Q."/>
            <person name="Sharma T."/>
            <person name="Shen D."/>
            <person name="Roswanjaya Y."/>
            <person name="Wardhani T."/>
            <person name="Kalhor M.S."/>
            <person name="Jansen J."/>
            <person name="Van den Hoogen J."/>
            <person name="Gungor B."/>
            <person name="Hartog M."/>
            <person name="Hontelez J."/>
            <person name="Verver J."/>
            <person name="Yang W.-C."/>
            <person name="Schijlen E."/>
            <person name="Repin R."/>
            <person name="Schilthuizen M."/>
            <person name="Schranz E."/>
            <person name="Heidstra R."/>
            <person name="Miyata K."/>
            <person name="Fedorova E."/>
            <person name="Kohlen W."/>
            <person name="Bisseling T."/>
            <person name="Smit S."/>
            <person name="Geurts R."/>
        </authorList>
    </citation>
    <scope>NUCLEOTIDE SEQUENCE [LARGE SCALE GENOMIC DNA]</scope>
    <source>
        <strain evidence="2">cv. RG33-2</strain>
    </source>
</reference>
<dbReference type="Proteomes" id="UP000237000">
    <property type="component" value="Unassembled WGS sequence"/>
</dbReference>
<organism evidence="1 2">
    <name type="scientific">Trema orientale</name>
    <name type="common">Charcoal tree</name>
    <name type="synonym">Celtis orientalis</name>
    <dbReference type="NCBI Taxonomy" id="63057"/>
    <lineage>
        <taxon>Eukaryota</taxon>
        <taxon>Viridiplantae</taxon>
        <taxon>Streptophyta</taxon>
        <taxon>Embryophyta</taxon>
        <taxon>Tracheophyta</taxon>
        <taxon>Spermatophyta</taxon>
        <taxon>Magnoliopsida</taxon>
        <taxon>eudicotyledons</taxon>
        <taxon>Gunneridae</taxon>
        <taxon>Pentapetalae</taxon>
        <taxon>rosids</taxon>
        <taxon>fabids</taxon>
        <taxon>Rosales</taxon>
        <taxon>Cannabaceae</taxon>
        <taxon>Trema</taxon>
    </lineage>
</organism>
<dbReference type="EMBL" id="JXTC01000052">
    <property type="protein sequence ID" value="PON94418.1"/>
    <property type="molecule type" value="Genomic_DNA"/>
</dbReference>
<accession>A0A2P5F9G3</accession>
<keyword evidence="2" id="KW-1185">Reference proteome</keyword>
<dbReference type="InParanoid" id="A0A2P5F9G3"/>
<evidence type="ECO:0000313" key="1">
    <source>
        <dbReference type="EMBL" id="PON94418.1"/>
    </source>
</evidence>
<sequence length="66" mass="7438">MTLNTTKKRKKGEKKTSINVFEGQVPKILDHHEPREKVIMSSGAVIRPPLITTVAFVPSPRRSSRI</sequence>
<comment type="caution">
    <text evidence="1">The sequence shown here is derived from an EMBL/GenBank/DDBJ whole genome shotgun (WGS) entry which is preliminary data.</text>
</comment>